<dbReference type="InterPro" id="IPR036922">
    <property type="entry name" value="Rieske_2Fe-2S_sf"/>
</dbReference>
<dbReference type="SUPFAM" id="SSF50022">
    <property type="entry name" value="ISP domain"/>
    <property type="match status" value="1"/>
</dbReference>
<accession>A0A161HNC6</accession>
<reference evidence="1 2" key="1">
    <citation type="journal article" date="2016" name="Gene">
        <title>PacBio SMRT assembly of a complex multi-replicon genome reveals chlorocatechol degradative operon in a region of genome plasticity.</title>
        <authorList>
            <person name="Ricker N."/>
            <person name="Shen S.Y."/>
            <person name="Goordial J."/>
            <person name="Jin S."/>
            <person name="Fulthorpe R.R."/>
        </authorList>
    </citation>
    <scope>NUCLEOTIDE SEQUENCE [LARGE SCALE GENOMIC DNA]</scope>
    <source>
        <strain evidence="1 2">OLGA172</strain>
    </source>
</reference>
<gene>
    <name evidence="1" type="ORF">AYM40_04675</name>
</gene>
<keyword evidence="2" id="KW-1185">Reference proteome</keyword>
<organism evidence="1 2">
    <name type="scientific">Paraburkholderia phytofirmans OLGA172</name>
    <dbReference type="NCBI Taxonomy" id="1417228"/>
    <lineage>
        <taxon>Bacteria</taxon>
        <taxon>Pseudomonadati</taxon>
        <taxon>Pseudomonadota</taxon>
        <taxon>Betaproteobacteria</taxon>
        <taxon>Burkholderiales</taxon>
        <taxon>Burkholderiaceae</taxon>
        <taxon>Paraburkholderia</taxon>
    </lineage>
</organism>
<evidence type="ECO:0008006" key="3">
    <source>
        <dbReference type="Google" id="ProtNLM"/>
    </source>
</evidence>
<dbReference type="Proteomes" id="UP000076852">
    <property type="component" value="Chromosome 1"/>
</dbReference>
<protein>
    <recommendedName>
        <fullName evidence="3">Rieske domain-containing protein</fullName>
    </recommendedName>
</protein>
<dbReference type="EMBL" id="CP014578">
    <property type="protein sequence ID" value="ANB71747.1"/>
    <property type="molecule type" value="Genomic_DNA"/>
</dbReference>
<evidence type="ECO:0000313" key="1">
    <source>
        <dbReference type="EMBL" id="ANB71747.1"/>
    </source>
</evidence>
<evidence type="ECO:0000313" key="2">
    <source>
        <dbReference type="Proteomes" id="UP000076852"/>
    </source>
</evidence>
<dbReference type="RefSeq" id="WP_063495210.1">
    <property type="nucleotide sequence ID" value="NZ_CP014578.1"/>
</dbReference>
<dbReference type="KEGG" id="buz:AYM40_04675"/>
<sequence length="69" mass="7836">MSSATVAPLTFQRSLALPRNCTFDSHDWEILSRYWHPVAFAADVTDKPISVTLLDELLVVFRSARTANW</sequence>
<proteinExistence type="predicted"/>
<dbReference type="GO" id="GO:0051537">
    <property type="term" value="F:2 iron, 2 sulfur cluster binding"/>
    <property type="evidence" value="ECO:0007669"/>
    <property type="project" value="InterPro"/>
</dbReference>
<dbReference type="STRING" id="1804984.AYM40_04675"/>
<dbReference type="AlphaFoldDB" id="A0A161HNC6"/>
<dbReference type="OrthoDB" id="9790995at2"/>
<name>A0A161HNC6_9BURK</name>
<dbReference type="Gene3D" id="2.102.10.10">
    <property type="entry name" value="Rieske [2Fe-2S] iron-sulphur domain"/>
    <property type="match status" value="1"/>
</dbReference>